<feature type="region of interest" description="Disordered" evidence="1">
    <location>
        <begin position="1"/>
        <end position="47"/>
    </location>
</feature>
<keyword evidence="2" id="KW-0812">Transmembrane</keyword>
<evidence type="ECO:0000256" key="2">
    <source>
        <dbReference type="SAM" id="Phobius"/>
    </source>
</evidence>
<sequence length="189" mass="21224">MGNAPSTIRRMTPQGQDSKGKGRATPKRKESESKRKKSSLSPIVGKEQKKAAKALAKQNRMIQRAAYLRGEDSALPVRDRGPVRRFVRNYVDSRRSTGEFFLPIIFLVLILTLIPVAAVQIAAIALMYGVLLFAVIDGFFLARRIRRIVSEKFPDAPTKGLGMYAWLRSTQMRRLRAPHPSVKVGESFK</sequence>
<proteinExistence type="predicted"/>
<protein>
    <submittedName>
        <fullName evidence="4">Unannotated protein</fullName>
    </submittedName>
</protein>
<dbReference type="EMBL" id="CAEZWK010000001">
    <property type="protein sequence ID" value="CAB4645232.1"/>
    <property type="molecule type" value="Genomic_DNA"/>
</dbReference>
<reference evidence="4" key="1">
    <citation type="submission" date="2020-05" db="EMBL/GenBank/DDBJ databases">
        <authorList>
            <person name="Chiriac C."/>
            <person name="Salcher M."/>
            <person name="Ghai R."/>
            <person name="Kavagutti S V."/>
        </authorList>
    </citation>
    <scope>NUCLEOTIDE SEQUENCE</scope>
</reference>
<evidence type="ECO:0000313" key="3">
    <source>
        <dbReference type="EMBL" id="CAB4638729.1"/>
    </source>
</evidence>
<evidence type="ECO:0000313" key="4">
    <source>
        <dbReference type="EMBL" id="CAB4645232.1"/>
    </source>
</evidence>
<dbReference type="EMBL" id="CAEZVW010000009">
    <property type="protein sequence ID" value="CAB4638729.1"/>
    <property type="molecule type" value="Genomic_DNA"/>
</dbReference>
<gene>
    <name evidence="3" type="ORF">UFOPK2157_00420</name>
    <name evidence="5" type="ORF">UFOPK2228_00569</name>
    <name evidence="4" type="ORF">UFOPK2245_00131</name>
</gene>
<evidence type="ECO:0000256" key="1">
    <source>
        <dbReference type="SAM" id="MobiDB-lite"/>
    </source>
</evidence>
<dbReference type="EMBL" id="CAEZWF010000010">
    <property type="protein sequence ID" value="CAB4650988.1"/>
    <property type="molecule type" value="Genomic_DNA"/>
</dbReference>
<organism evidence="4">
    <name type="scientific">freshwater metagenome</name>
    <dbReference type="NCBI Taxonomy" id="449393"/>
    <lineage>
        <taxon>unclassified sequences</taxon>
        <taxon>metagenomes</taxon>
        <taxon>ecological metagenomes</taxon>
    </lineage>
</organism>
<evidence type="ECO:0000313" key="5">
    <source>
        <dbReference type="EMBL" id="CAB4650988.1"/>
    </source>
</evidence>
<keyword evidence="2" id="KW-1133">Transmembrane helix</keyword>
<dbReference type="InterPro" id="IPR021403">
    <property type="entry name" value="DUF3043"/>
</dbReference>
<dbReference type="Pfam" id="PF11241">
    <property type="entry name" value="DUF3043"/>
    <property type="match status" value="1"/>
</dbReference>
<feature type="transmembrane region" description="Helical" evidence="2">
    <location>
        <begin position="100"/>
        <end position="118"/>
    </location>
</feature>
<name>A0A6J6K797_9ZZZZ</name>
<feature type="transmembrane region" description="Helical" evidence="2">
    <location>
        <begin position="124"/>
        <end position="142"/>
    </location>
</feature>
<keyword evidence="2" id="KW-0472">Membrane</keyword>
<dbReference type="AlphaFoldDB" id="A0A6J6K797"/>
<accession>A0A6J6K797</accession>